<feature type="transmembrane region" description="Helical" evidence="6">
    <location>
        <begin position="283"/>
        <end position="301"/>
    </location>
</feature>
<evidence type="ECO:0000256" key="2">
    <source>
        <dbReference type="ARBA" id="ARBA00022448"/>
    </source>
</evidence>
<feature type="transmembrane region" description="Helical" evidence="6">
    <location>
        <begin position="384"/>
        <end position="407"/>
    </location>
</feature>
<keyword evidence="4 6" id="KW-1133">Transmembrane helix</keyword>
<dbReference type="Proteomes" id="UP000028006">
    <property type="component" value="Unassembled WGS sequence"/>
</dbReference>
<gene>
    <name evidence="7" type="ORF">GZ77_25145</name>
</gene>
<dbReference type="Pfam" id="PF00939">
    <property type="entry name" value="Na_sulph_symp"/>
    <property type="match status" value="1"/>
</dbReference>
<feature type="transmembrane region" description="Helical" evidence="6">
    <location>
        <begin position="468"/>
        <end position="488"/>
    </location>
</feature>
<reference evidence="7 8" key="1">
    <citation type="submission" date="2014-06" db="EMBL/GenBank/DDBJ databases">
        <title>Whole Genome Sequences of Three Symbiotic Endozoicomonas Bacteria.</title>
        <authorList>
            <person name="Neave M.J."/>
            <person name="Apprill A."/>
            <person name="Voolstra C.R."/>
        </authorList>
    </citation>
    <scope>NUCLEOTIDE SEQUENCE [LARGE SCALE GENOMIC DNA]</scope>
    <source>
        <strain evidence="7 8">LMG 24815</strain>
    </source>
</reference>
<feature type="transmembrane region" description="Helical" evidence="6">
    <location>
        <begin position="183"/>
        <end position="205"/>
    </location>
</feature>
<feature type="transmembrane region" description="Helical" evidence="6">
    <location>
        <begin position="60"/>
        <end position="84"/>
    </location>
</feature>
<dbReference type="GO" id="GO:0015141">
    <property type="term" value="F:succinate transmembrane transporter activity"/>
    <property type="evidence" value="ECO:0007669"/>
    <property type="project" value="UniProtKB-ARBA"/>
</dbReference>
<keyword evidence="5 6" id="KW-0472">Membrane</keyword>
<feature type="transmembrane region" description="Helical" evidence="6">
    <location>
        <begin position="139"/>
        <end position="163"/>
    </location>
</feature>
<protein>
    <submittedName>
        <fullName evidence="7">Anion transporter</fullName>
    </submittedName>
</protein>
<sequence>MSHPPSENETPASDVESGVIRWLTGFVLGVVLLGLTLLVPPPAGMSAPAWRCAGLAMMMAVFWSTEALPIPITALLPLLLAPLLDLSDLDKVAAPYAHPVIFLFMGGFMLGLAMERWNLHRRIALHTMLASGTGERRQVIGFMVATAFISMWVSNTATAIMMLPIGMSVIAMMREHNHHQGEFPGALLLAIAYGASIGGFATLIGTPPNALLAAFMQEQYDVELGFAQWLVIGVPTSVLMLIITGWWLSRGGYRLCTEENETVRLSLKQQLSDMGGLSRGEKMVATIFMLTAAGWVFRPLILRHFPDLALTDTTIALCGAIALFVIPVRWKELAFLMVWKDIQRLPWDVLLLFGGGLSLAAMIRKTGLAEWIADNMNILEGMPLLMAIGLVVTVIIFLTEITSNTATTAAFLPPLGALAVSLGMDPQMLAIPAAIAASCAFMLPVATPPNAIVFGSGMLSIRQMVRSGLILNLAGIVIITGLCSLLVGKIF</sequence>
<feature type="transmembrane region" description="Helical" evidence="6">
    <location>
        <begin position="427"/>
        <end position="447"/>
    </location>
</feature>
<dbReference type="InterPro" id="IPR001898">
    <property type="entry name" value="SLC13A/DASS"/>
</dbReference>
<evidence type="ECO:0000313" key="8">
    <source>
        <dbReference type="Proteomes" id="UP000028006"/>
    </source>
</evidence>
<accession>A0A081MYX7</accession>
<name>A0A081MYX7_9GAMM</name>
<proteinExistence type="predicted"/>
<evidence type="ECO:0000256" key="5">
    <source>
        <dbReference type="ARBA" id="ARBA00023136"/>
    </source>
</evidence>
<dbReference type="GO" id="GO:0005886">
    <property type="term" value="C:plasma membrane"/>
    <property type="evidence" value="ECO:0007669"/>
    <property type="project" value="TreeGrafter"/>
</dbReference>
<keyword evidence="3 6" id="KW-0812">Transmembrane</keyword>
<dbReference type="EMBL" id="JOKG01000007">
    <property type="protein sequence ID" value="KEQ11400.1"/>
    <property type="molecule type" value="Genomic_DNA"/>
</dbReference>
<evidence type="ECO:0000256" key="6">
    <source>
        <dbReference type="SAM" id="Phobius"/>
    </source>
</evidence>
<evidence type="ECO:0000256" key="3">
    <source>
        <dbReference type="ARBA" id="ARBA00022692"/>
    </source>
</evidence>
<dbReference type="RefSeq" id="WP_034879639.1">
    <property type="nucleotide sequence ID" value="NZ_JOKG01000007.1"/>
</dbReference>
<keyword evidence="2" id="KW-0813">Transport</keyword>
<comment type="caution">
    <text evidence="7">The sequence shown here is derived from an EMBL/GenBank/DDBJ whole genome shotgun (WGS) entry which is preliminary data.</text>
</comment>
<evidence type="ECO:0000256" key="1">
    <source>
        <dbReference type="ARBA" id="ARBA00004141"/>
    </source>
</evidence>
<feature type="transmembrane region" description="Helical" evidence="6">
    <location>
        <begin position="96"/>
        <end position="118"/>
    </location>
</feature>
<evidence type="ECO:0000313" key="7">
    <source>
        <dbReference type="EMBL" id="KEQ11400.1"/>
    </source>
</evidence>
<organism evidence="7 8">
    <name type="scientific">Endozoicomonas montiporae</name>
    <dbReference type="NCBI Taxonomy" id="1027273"/>
    <lineage>
        <taxon>Bacteria</taxon>
        <taxon>Pseudomonadati</taxon>
        <taxon>Pseudomonadota</taxon>
        <taxon>Gammaproteobacteria</taxon>
        <taxon>Oceanospirillales</taxon>
        <taxon>Endozoicomonadaceae</taxon>
        <taxon>Endozoicomonas</taxon>
    </lineage>
</organism>
<feature type="transmembrane region" description="Helical" evidence="6">
    <location>
        <begin position="345"/>
        <end position="363"/>
    </location>
</feature>
<dbReference type="PROSITE" id="PS01271">
    <property type="entry name" value="NA_SULFATE"/>
    <property type="match status" value="1"/>
</dbReference>
<keyword evidence="8" id="KW-1185">Reference proteome</keyword>
<dbReference type="InterPro" id="IPR031312">
    <property type="entry name" value="Na/sul_symport_CS"/>
</dbReference>
<feature type="transmembrane region" description="Helical" evidence="6">
    <location>
        <begin position="226"/>
        <end position="248"/>
    </location>
</feature>
<dbReference type="NCBIfam" id="TIGR00785">
    <property type="entry name" value="dass"/>
    <property type="match status" value="1"/>
</dbReference>
<dbReference type="PANTHER" id="PTHR10283:SF82">
    <property type="entry name" value="SOLUTE CARRIER FAMILY 13 MEMBER 2"/>
    <property type="match status" value="1"/>
</dbReference>
<dbReference type="AlphaFoldDB" id="A0A081MYX7"/>
<feature type="transmembrane region" description="Helical" evidence="6">
    <location>
        <begin position="308"/>
        <end position="330"/>
    </location>
</feature>
<comment type="subcellular location">
    <subcellularLocation>
        <location evidence="1">Membrane</location>
        <topology evidence="1">Multi-pass membrane protein</topology>
    </subcellularLocation>
</comment>
<feature type="transmembrane region" description="Helical" evidence="6">
    <location>
        <begin position="20"/>
        <end position="39"/>
    </location>
</feature>
<dbReference type="eggNOG" id="COG0471">
    <property type="taxonomic scope" value="Bacteria"/>
</dbReference>
<evidence type="ECO:0000256" key="4">
    <source>
        <dbReference type="ARBA" id="ARBA00022989"/>
    </source>
</evidence>
<dbReference type="CDD" id="cd01115">
    <property type="entry name" value="SLC13_permease"/>
    <property type="match status" value="1"/>
</dbReference>
<dbReference type="PANTHER" id="PTHR10283">
    <property type="entry name" value="SOLUTE CARRIER FAMILY 13 MEMBER"/>
    <property type="match status" value="1"/>
</dbReference>